<protein>
    <submittedName>
        <fullName evidence="2">Uncharacterized protein</fullName>
    </submittedName>
</protein>
<dbReference type="EMBL" id="JACRSO010000003">
    <property type="protein sequence ID" value="MBC8529539.1"/>
    <property type="molecule type" value="Genomic_DNA"/>
</dbReference>
<evidence type="ECO:0000256" key="1">
    <source>
        <dbReference type="SAM" id="MobiDB-lite"/>
    </source>
</evidence>
<gene>
    <name evidence="2" type="ORF">H8699_08890</name>
</gene>
<dbReference type="AlphaFoldDB" id="A0A926D107"/>
<evidence type="ECO:0000313" key="2">
    <source>
        <dbReference type="EMBL" id="MBC8529539.1"/>
    </source>
</evidence>
<comment type="caution">
    <text evidence="2">The sequence shown here is derived from an EMBL/GenBank/DDBJ whole genome shotgun (WGS) entry which is preliminary data.</text>
</comment>
<keyword evidence="3" id="KW-1185">Reference proteome</keyword>
<dbReference type="Proteomes" id="UP000654279">
    <property type="component" value="Unassembled WGS sequence"/>
</dbReference>
<dbReference type="RefSeq" id="WP_249285368.1">
    <property type="nucleotide sequence ID" value="NZ_JACRSO010000003.1"/>
</dbReference>
<feature type="compositionally biased region" description="Basic and acidic residues" evidence="1">
    <location>
        <begin position="129"/>
        <end position="139"/>
    </location>
</feature>
<reference evidence="2" key="1">
    <citation type="submission" date="2020-08" db="EMBL/GenBank/DDBJ databases">
        <title>Genome public.</title>
        <authorList>
            <person name="Liu C."/>
            <person name="Sun Q."/>
        </authorList>
    </citation>
    <scope>NUCLEOTIDE SEQUENCE</scope>
    <source>
        <strain evidence="2">NSJ-44</strain>
    </source>
</reference>
<feature type="region of interest" description="Disordered" evidence="1">
    <location>
        <begin position="129"/>
        <end position="152"/>
    </location>
</feature>
<proteinExistence type="predicted"/>
<accession>A0A926D107</accession>
<evidence type="ECO:0000313" key="3">
    <source>
        <dbReference type="Proteomes" id="UP000654279"/>
    </source>
</evidence>
<sequence>MAVTSMQKFKSYQDGCEVTLPGFVADEPICVKLKRVSMLAMAQAGRIPNALLTAAAELFKNGINLEKAQDGEDFKQIAETMTVIARESLVEPTYEELEEAGVGLTDTQLLYIYNFCQTGVDALKSFRKEQESDADHRDGASVPKKAKRTNGH</sequence>
<name>A0A926D107_9FIRM</name>
<organism evidence="2 3">
    <name type="scientific">Luoshenia tenuis</name>
    <dbReference type="NCBI Taxonomy" id="2763654"/>
    <lineage>
        <taxon>Bacteria</taxon>
        <taxon>Bacillati</taxon>
        <taxon>Bacillota</taxon>
        <taxon>Clostridia</taxon>
        <taxon>Christensenellales</taxon>
        <taxon>Christensenellaceae</taxon>
        <taxon>Luoshenia</taxon>
    </lineage>
</organism>